<feature type="compositionally biased region" description="Polar residues" evidence="1">
    <location>
        <begin position="83"/>
        <end position="101"/>
    </location>
</feature>
<dbReference type="AlphaFoldDB" id="A0A4Y1ZPF4"/>
<evidence type="ECO:0000256" key="1">
    <source>
        <dbReference type="SAM" id="MobiDB-lite"/>
    </source>
</evidence>
<accession>A0A4Y1ZPF4</accession>
<keyword evidence="3" id="KW-1185">Reference proteome</keyword>
<reference evidence="2 3" key="1">
    <citation type="journal article" date="2019" name="Sci. Rep.">
        <title>Orb-weaving spider Araneus ventricosus genome elucidates the spidroin gene catalogue.</title>
        <authorList>
            <person name="Kono N."/>
            <person name="Nakamura H."/>
            <person name="Ohtoshi R."/>
            <person name="Moran D.A.P."/>
            <person name="Shinohara A."/>
            <person name="Yoshida Y."/>
            <person name="Fujiwara M."/>
            <person name="Mori M."/>
            <person name="Tomita M."/>
            <person name="Arakawa K."/>
        </authorList>
    </citation>
    <scope>NUCLEOTIDE SEQUENCE [LARGE SCALE GENOMIC DNA]</scope>
</reference>
<protein>
    <submittedName>
        <fullName evidence="2">Uncharacterized protein</fullName>
    </submittedName>
</protein>
<evidence type="ECO:0000313" key="2">
    <source>
        <dbReference type="EMBL" id="GBL61286.1"/>
    </source>
</evidence>
<organism evidence="2 3">
    <name type="scientific">Araneus ventricosus</name>
    <name type="common">Orbweaver spider</name>
    <name type="synonym">Epeira ventricosa</name>
    <dbReference type="NCBI Taxonomy" id="182803"/>
    <lineage>
        <taxon>Eukaryota</taxon>
        <taxon>Metazoa</taxon>
        <taxon>Ecdysozoa</taxon>
        <taxon>Arthropoda</taxon>
        <taxon>Chelicerata</taxon>
        <taxon>Arachnida</taxon>
        <taxon>Araneae</taxon>
        <taxon>Araneomorphae</taxon>
        <taxon>Entelegynae</taxon>
        <taxon>Araneoidea</taxon>
        <taxon>Araneidae</taxon>
        <taxon>Araneus</taxon>
    </lineage>
</organism>
<feature type="non-terminal residue" evidence="2">
    <location>
        <position position="1"/>
    </location>
</feature>
<dbReference type="EMBL" id="BGPR01076501">
    <property type="protein sequence ID" value="GBL61286.1"/>
    <property type="molecule type" value="Genomic_DNA"/>
</dbReference>
<feature type="region of interest" description="Disordered" evidence="1">
    <location>
        <begin position="1"/>
        <end position="114"/>
    </location>
</feature>
<feature type="compositionally biased region" description="Low complexity" evidence="1">
    <location>
        <begin position="19"/>
        <end position="30"/>
    </location>
</feature>
<name>A0A4Y1ZPF4_ARAVE</name>
<gene>
    <name evidence="2" type="ORF">AVEN_228692_1</name>
</gene>
<evidence type="ECO:0000313" key="3">
    <source>
        <dbReference type="Proteomes" id="UP000499080"/>
    </source>
</evidence>
<comment type="caution">
    <text evidence="2">The sequence shown here is derived from an EMBL/GenBank/DDBJ whole genome shotgun (WGS) entry which is preliminary data.</text>
</comment>
<sequence>RICTLAKKTQPIKKHLPCQQTQLPQQLTQPKQEDPHKKLLFNQEDPTSQNLLTRRPNPCKTHKKSTKKTNSSQEDQLLRRSPPRTNSLTRRLTSDVPNSKINLIRDPTFSQEES</sequence>
<proteinExistence type="predicted"/>
<dbReference type="Proteomes" id="UP000499080">
    <property type="component" value="Unassembled WGS sequence"/>
</dbReference>